<keyword evidence="1" id="KW-0732">Signal</keyword>
<organism evidence="2 3">
    <name type="scientific">Lutimaribacter saemankumensis</name>
    <dbReference type="NCBI Taxonomy" id="490829"/>
    <lineage>
        <taxon>Bacteria</taxon>
        <taxon>Pseudomonadati</taxon>
        <taxon>Pseudomonadota</taxon>
        <taxon>Alphaproteobacteria</taxon>
        <taxon>Rhodobacterales</taxon>
        <taxon>Roseobacteraceae</taxon>
        <taxon>Lutimaribacter</taxon>
    </lineage>
</organism>
<evidence type="ECO:0000313" key="2">
    <source>
        <dbReference type="EMBL" id="SDI13635.1"/>
    </source>
</evidence>
<reference evidence="2 3" key="1">
    <citation type="submission" date="2016-10" db="EMBL/GenBank/DDBJ databases">
        <authorList>
            <person name="de Groot N.N."/>
        </authorList>
    </citation>
    <scope>NUCLEOTIDE SEQUENCE [LARGE SCALE GENOMIC DNA]</scope>
    <source>
        <strain evidence="2 3">DSM 28010</strain>
    </source>
</reference>
<dbReference type="RefSeq" id="WP_245723267.1">
    <property type="nucleotide sequence ID" value="NZ_FNEB01000001.1"/>
</dbReference>
<name>A0A1G8I3T4_9RHOB</name>
<dbReference type="STRING" id="490829.SAMN05421850_101759"/>
<evidence type="ECO:0000256" key="1">
    <source>
        <dbReference type="SAM" id="SignalP"/>
    </source>
</evidence>
<evidence type="ECO:0008006" key="4">
    <source>
        <dbReference type="Google" id="ProtNLM"/>
    </source>
</evidence>
<dbReference type="EMBL" id="FNEB01000001">
    <property type="protein sequence ID" value="SDI13635.1"/>
    <property type="molecule type" value="Genomic_DNA"/>
</dbReference>
<feature type="signal peptide" evidence="1">
    <location>
        <begin position="1"/>
        <end position="20"/>
    </location>
</feature>
<gene>
    <name evidence="2" type="ORF">SAMN05421850_101759</name>
</gene>
<protein>
    <recommendedName>
        <fullName evidence="4">Lipoprotein</fullName>
    </recommendedName>
</protein>
<dbReference type="Proteomes" id="UP000199340">
    <property type="component" value="Unassembled WGS sequence"/>
</dbReference>
<accession>A0A1G8I3T4</accession>
<proteinExistence type="predicted"/>
<keyword evidence="3" id="KW-1185">Reference proteome</keyword>
<dbReference type="AlphaFoldDB" id="A0A1G8I3T4"/>
<evidence type="ECO:0000313" key="3">
    <source>
        <dbReference type="Proteomes" id="UP000199340"/>
    </source>
</evidence>
<dbReference type="PROSITE" id="PS51257">
    <property type="entry name" value="PROKAR_LIPOPROTEIN"/>
    <property type="match status" value="1"/>
</dbReference>
<feature type="chain" id="PRO_5011557681" description="Lipoprotein" evidence="1">
    <location>
        <begin position="21"/>
        <end position="112"/>
    </location>
</feature>
<sequence length="112" mass="12349">MTMRNVILAMLAGLSLTACGTLSDDRQTFDGVAFRAKLSAEKEDNRNFTVEVRDPVQSLAGAREAGRYEAVQYCIESFGNSRMTWSQGPDVEDAELQIVDDVLILKGRCAGW</sequence>